<dbReference type="InterPro" id="IPR046249">
    <property type="entry name" value="DUF6282"/>
</dbReference>
<evidence type="ECO:0000259" key="1">
    <source>
        <dbReference type="SMART" id="SM00481"/>
    </source>
</evidence>
<dbReference type="InterPro" id="IPR016195">
    <property type="entry name" value="Pol/histidinol_Pase-like"/>
</dbReference>
<dbReference type="InterPro" id="IPR050243">
    <property type="entry name" value="PHP_phosphatase"/>
</dbReference>
<comment type="caution">
    <text evidence="2">The sequence shown here is derived from an EMBL/GenBank/DDBJ whole genome shotgun (WGS) entry which is preliminary data.</text>
</comment>
<accession>A0A1B7XPN9</accession>
<name>A0A1B7XPN9_9BACT</name>
<reference evidence="2 3" key="1">
    <citation type="submission" date="2015-01" db="EMBL/GenBank/DDBJ databases">
        <title>Desulfovibrio sp. JC271 draft genome sequence.</title>
        <authorList>
            <person name="Shivani Y."/>
            <person name="Subhash Y."/>
            <person name="Sasikala C."/>
            <person name="Ramana C.V."/>
        </authorList>
    </citation>
    <scope>NUCLEOTIDE SEQUENCE [LARGE SCALE GENOMIC DNA]</scope>
    <source>
        <strain evidence="2 3">JC271</strain>
    </source>
</reference>
<dbReference type="GO" id="GO:0042578">
    <property type="term" value="F:phosphoric ester hydrolase activity"/>
    <property type="evidence" value="ECO:0007669"/>
    <property type="project" value="TreeGrafter"/>
</dbReference>
<dbReference type="SUPFAM" id="SSF89550">
    <property type="entry name" value="PHP domain-like"/>
    <property type="match status" value="1"/>
</dbReference>
<dbReference type="SMART" id="SM00481">
    <property type="entry name" value="POLIIIAc"/>
    <property type="match status" value="1"/>
</dbReference>
<keyword evidence="3" id="KW-1185">Reference proteome</keyword>
<evidence type="ECO:0000313" key="2">
    <source>
        <dbReference type="EMBL" id="OBQ57488.1"/>
    </source>
</evidence>
<dbReference type="EMBL" id="JXMS01000001">
    <property type="protein sequence ID" value="OBQ57488.1"/>
    <property type="molecule type" value="Genomic_DNA"/>
</dbReference>
<sequence length="217" mass="23402">MIDLHVHSSLGTGEQTPAAAMRFAKAAGYRAIAFTDHVDATNMQQVLESLLPMIRTYSLYSGVDLYAGVELTHIPPQLIPDAITEARSIGAQLVCVHGQTIADIVDEGTNLAAIEGGADYLAHPGLITEQEAQLAAEKNVYLEITARPEHALTNGHVVKAATLTGAPLLLNNGGYRGYDFINKDRRRAIALGAGMSKEQYQQTENNARTIVSKMMML</sequence>
<organism evidence="2 3">
    <name type="scientific">Halodesulfovibrio spirochaetisodalis</name>
    <dbReference type="NCBI Taxonomy" id="1560234"/>
    <lineage>
        <taxon>Bacteria</taxon>
        <taxon>Pseudomonadati</taxon>
        <taxon>Thermodesulfobacteriota</taxon>
        <taxon>Desulfovibrionia</taxon>
        <taxon>Desulfovibrionales</taxon>
        <taxon>Desulfovibrionaceae</taxon>
        <taxon>Halodesulfovibrio</taxon>
    </lineage>
</organism>
<dbReference type="NCBIfam" id="NF004981">
    <property type="entry name" value="PRK06361.1"/>
    <property type="match status" value="1"/>
</dbReference>
<dbReference type="PANTHER" id="PTHR36928:SF1">
    <property type="entry name" value="PHOSPHATASE YCDX-RELATED"/>
    <property type="match status" value="1"/>
</dbReference>
<dbReference type="STRING" id="1560234.SP90_00080"/>
<dbReference type="AlphaFoldDB" id="A0A1B7XPN9"/>
<dbReference type="Pfam" id="PF19799">
    <property type="entry name" value="DUF6282"/>
    <property type="match status" value="1"/>
</dbReference>
<gene>
    <name evidence="2" type="ORF">SP90_00080</name>
</gene>
<dbReference type="Proteomes" id="UP000091979">
    <property type="component" value="Unassembled WGS sequence"/>
</dbReference>
<dbReference type="Gene3D" id="3.20.20.140">
    <property type="entry name" value="Metal-dependent hydrolases"/>
    <property type="match status" value="1"/>
</dbReference>
<dbReference type="PATRIC" id="fig|1560234.3.peg.16"/>
<dbReference type="OrthoDB" id="9808747at2"/>
<proteinExistence type="predicted"/>
<evidence type="ECO:0000313" key="3">
    <source>
        <dbReference type="Proteomes" id="UP000091979"/>
    </source>
</evidence>
<dbReference type="PANTHER" id="PTHR36928">
    <property type="entry name" value="PHOSPHATASE YCDX-RELATED"/>
    <property type="match status" value="1"/>
</dbReference>
<dbReference type="GO" id="GO:0008270">
    <property type="term" value="F:zinc ion binding"/>
    <property type="evidence" value="ECO:0007669"/>
    <property type="project" value="TreeGrafter"/>
</dbReference>
<dbReference type="RefSeq" id="WP_066851333.1">
    <property type="nucleotide sequence ID" value="NZ_JXMS01000001.1"/>
</dbReference>
<feature type="domain" description="Polymerase/histidinol phosphatase N-terminal" evidence="1">
    <location>
        <begin position="2"/>
        <end position="75"/>
    </location>
</feature>
<dbReference type="GO" id="GO:0005829">
    <property type="term" value="C:cytosol"/>
    <property type="evidence" value="ECO:0007669"/>
    <property type="project" value="TreeGrafter"/>
</dbReference>
<dbReference type="InterPro" id="IPR003141">
    <property type="entry name" value="Pol/His_phosphatase_N"/>
</dbReference>
<protein>
    <recommendedName>
        <fullName evidence="1">Polymerase/histidinol phosphatase N-terminal domain-containing protein</fullName>
    </recommendedName>
</protein>